<dbReference type="PANTHER" id="PTHR28026">
    <property type="entry name" value="DUF962 DOMAIN PROTEIN (AFU_ORTHOLOGUE AFUA_8G05310)"/>
    <property type="match status" value="1"/>
</dbReference>
<dbReference type="OrthoDB" id="2124888at2759"/>
<sequence length="185" mass="20547">NHGYSRVGVAACYRSYHHDPKNVVIHLIFIPVLTFTSLLMATTTGDFIQLPYIPINGAALIAGAYLLTYFLMEPVAGASMIPVVGALLWHLNKLHAEYGAQAILVAGIVNVLAWIAQFIGHGVFEKRAPALKDNLVQAFLLAPFFVWFELLFSCGYRPELYERVERQAVAAINKYRAEQKNGKAK</sequence>
<evidence type="ECO:0000313" key="3">
    <source>
        <dbReference type="Proteomes" id="UP000267821"/>
    </source>
</evidence>
<dbReference type="AlphaFoldDB" id="A0A3N4LPC2"/>
<name>A0A3N4LPC2_9PEZI</name>
<dbReference type="PANTHER" id="PTHR28026:SF9">
    <property type="entry name" value="2-HYDROXY-PALMITIC ACID DIOXYGENASE MPO1"/>
    <property type="match status" value="1"/>
</dbReference>
<evidence type="ECO:0000313" key="2">
    <source>
        <dbReference type="EMBL" id="RPB24757.1"/>
    </source>
</evidence>
<keyword evidence="1" id="KW-0472">Membrane</keyword>
<gene>
    <name evidence="2" type="ORF">L211DRAFT_145980</name>
</gene>
<dbReference type="EMBL" id="ML121540">
    <property type="protein sequence ID" value="RPB24757.1"/>
    <property type="molecule type" value="Genomic_DNA"/>
</dbReference>
<organism evidence="2 3">
    <name type="scientific">Terfezia boudieri ATCC MYA-4762</name>
    <dbReference type="NCBI Taxonomy" id="1051890"/>
    <lineage>
        <taxon>Eukaryota</taxon>
        <taxon>Fungi</taxon>
        <taxon>Dikarya</taxon>
        <taxon>Ascomycota</taxon>
        <taxon>Pezizomycotina</taxon>
        <taxon>Pezizomycetes</taxon>
        <taxon>Pezizales</taxon>
        <taxon>Pezizaceae</taxon>
        <taxon>Terfezia</taxon>
    </lineage>
</organism>
<reference evidence="2 3" key="1">
    <citation type="journal article" date="2018" name="Nat. Ecol. Evol.">
        <title>Pezizomycetes genomes reveal the molecular basis of ectomycorrhizal truffle lifestyle.</title>
        <authorList>
            <person name="Murat C."/>
            <person name="Payen T."/>
            <person name="Noel B."/>
            <person name="Kuo A."/>
            <person name="Morin E."/>
            <person name="Chen J."/>
            <person name="Kohler A."/>
            <person name="Krizsan K."/>
            <person name="Balestrini R."/>
            <person name="Da Silva C."/>
            <person name="Montanini B."/>
            <person name="Hainaut M."/>
            <person name="Levati E."/>
            <person name="Barry K.W."/>
            <person name="Belfiori B."/>
            <person name="Cichocki N."/>
            <person name="Clum A."/>
            <person name="Dockter R.B."/>
            <person name="Fauchery L."/>
            <person name="Guy J."/>
            <person name="Iotti M."/>
            <person name="Le Tacon F."/>
            <person name="Lindquist E.A."/>
            <person name="Lipzen A."/>
            <person name="Malagnac F."/>
            <person name="Mello A."/>
            <person name="Molinier V."/>
            <person name="Miyauchi S."/>
            <person name="Poulain J."/>
            <person name="Riccioni C."/>
            <person name="Rubini A."/>
            <person name="Sitrit Y."/>
            <person name="Splivallo R."/>
            <person name="Traeger S."/>
            <person name="Wang M."/>
            <person name="Zifcakova L."/>
            <person name="Wipf D."/>
            <person name="Zambonelli A."/>
            <person name="Paolocci F."/>
            <person name="Nowrousian M."/>
            <person name="Ottonello S."/>
            <person name="Baldrian P."/>
            <person name="Spatafora J.W."/>
            <person name="Henrissat B."/>
            <person name="Nagy L.G."/>
            <person name="Aury J.M."/>
            <person name="Wincker P."/>
            <person name="Grigoriev I.V."/>
            <person name="Bonfante P."/>
            <person name="Martin F.M."/>
        </authorList>
    </citation>
    <scope>NUCLEOTIDE SEQUENCE [LARGE SCALE GENOMIC DNA]</scope>
    <source>
        <strain evidence="2 3">ATCC MYA-4762</strain>
    </source>
</reference>
<dbReference type="GO" id="GO:0005783">
    <property type="term" value="C:endoplasmic reticulum"/>
    <property type="evidence" value="ECO:0007669"/>
    <property type="project" value="TreeGrafter"/>
</dbReference>
<feature type="transmembrane region" description="Helical" evidence="1">
    <location>
        <begin position="103"/>
        <end position="124"/>
    </location>
</feature>
<keyword evidence="1" id="KW-0812">Transmembrane</keyword>
<feature type="transmembrane region" description="Helical" evidence="1">
    <location>
        <begin position="136"/>
        <end position="156"/>
    </location>
</feature>
<dbReference type="GO" id="GO:0016020">
    <property type="term" value="C:membrane"/>
    <property type="evidence" value="ECO:0007669"/>
    <property type="project" value="GOC"/>
</dbReference>
<keyword evidence="3" id="KW-1185">Reference proteome</keyword>
<dbReference type="FunCoup" id="A0A3N4LPC2">
    <property type="interactions" value="128"/>
</dbReference>
<dbReference type="Proteomes" id="UP000267821">
    <property type="component" value="Unassembled WGS sequence"/>
</dbReference>
<evidence type="ECO:0000256" key="1">
    <source>
        <dbReference type="SAM" id="Phobius"/>
    </source>
</evidence>
<dbReference type="InterPro" id="IPR009305">
    <property type="entry name" value="Mpo1-like"/>
</dbReference>
<dbReference type="InParanoid" id="A0A3N4LPC2"/>
<dbReference type="GO" id="GO:0046521">
    <property type="term" value="P:sphingoid catabolic process"/>
    <property type="evidence" value="ECO:0007669"/>
    <property type="project" value="TreeGrafter"/>
</dbReference>
<keyword evidence="1" id="KW-1133">Transmembrane helix</keyword>
<protein>
    <submittedName>
        <fullName evidence="2">DUF962-domain-containing protein</fullName>
    </submittedName>
</protein>
<feature type="transmembrane region" description="Helical" evidence="1">
    <location>
        <begin position="74"/>
        <end position="91"/>
    </location>
</feature>
<accession>A0A3N4LPC2</accession>
<feature type="non-terminal residue" evidence="2">
    <location>
        <position position="1"/>
    </location>
</feature>
<dbReference type="Pfam" id="PF06127">
    <property type="entry name" value="Mpo1-like"/>
    <property type="match status" value="1"/>
</dbReference>
<feature type="transmembrane region" description="Helical" evidence="1">
    <location>
        <begin position="23"/>
        <end position="43"/>
    </location>
</feature>
<proteinExistence type="predicted"/>